<evidence type="ECO:0000256" key="2">
    <source>
        <dbReference type="ARBA" id="ARBA00022737"/>
    </source>
</evidence>
<feature type="repeat" description="WD" evidence="3">
    <location>
        <begin position="1270"/>
        <end position="1302"/>
    </location>
</feature>
<dbReference type="InterPro" id="IPR027417">
    <property type="entry name" value="P-loop_NTPase"/>
</dbReference>
<evidence type="ECO:0000313" key="6">
    <source>
        <dbReference type="EMBL" id="NER26718.1"/>
    </source>
</evidence>
<proteinExistence type="predicted"/>
<dbReference type="Gene3D" id="3.40.50.300">
    <property type="entry name" value="P-loop containing nucleotide triphosphate hydrolases"/>
    <property type="match status" value="1"/>
</dbReference>
<dbReference type="PRINTS" id="PR00320">
    <property type="entry name" value="GPROTEINBRPT"/>
</dbReference>
<evidence type="ECO:0000256" key="1">
    <source>
        <dbReference type="ARBA" id="ARBA00022574"/>
    </source>
</evidence>
<dbReference type="Gene3D" id="2.130.10.10">
    <property type="entry name" value="YVTN repeat-like/Quinoprotein amine dehydrogenase"/>
    <property type="match status" value="5"/>
</dbReference>
<feature type="repeat" description="WD" evidence="3">
    <location>
        <begin position="1393"/>
        <end position="1425"/>
    </location>
</feature>
<dbReference type="PANTHER" id="PTHR19879">
    <property type="entry name" value="TRANSCRIPTION INITIATION FACTOR TFIID"/>
    <property type="match status" value="1"/>
</dbReference>
<dbReference type="InterPro" id="IPR024983">
    <property type="entry name" value="CHAT_dom"/>
</dbReference>
<feature type="repeat" description="WD" evidence="3">
    <location>
        <begin position="1229"/>
        <end position="1261"/>
    </location>
</feature>
<feature type="repeat" description="WD" evidence="3">
    <location>
        <begin position="1311"/>
        <end position="1343"/>
    </location>
</feature>
<dbReference type="Pfam" id="PF20703">
    <property type="entry name" value="nSTAND1"/>
    <property type="match status" value="1"/>
</dbReference>
<evidence type="ECO:0000256" key="3">
    <source>
        <dbReference type="PROSITE-ProRule" id="PRU00221"/>
    </source>
</evidence>
<sequence>MPATGKLVILKLDGDVERQGFRVTLAIGSEGDRSSIEVTGELPPAPELVTQLQHHWLGKYRSLATPYRIKARRITYGTSLTECQKSALELGERLRAWLNCEQFRLIDRRLREALNPEEEIRLLIRTEDKHLQKLPWHLWDLFERYPKAEAILSALKFERLSQPIATKPKSKVKILAILGHSEGIDIEADRQLLEALPQAQITFLVEKTRKEINDQLWEQPWDIIFFAGHSNTEGETGRIYINPEESLTIDELWYALRTAVKKGLNLAIFNSCEGLGLALRLSDLHIPQIIVMRELVPDQVAQEFLKYFLRAFAGGKSFHLAEREARERLQGLEHEFPCASWLPIIFQNPAAIPPTWSQLAGLALCPYLGLSAFQEEDTKFFKGRETFTQKLLVATTKKPLVSVVGASGSGKSSVVLAGLIPRLRAMGKVQIVCFRPGNSPFEALAAALLSLWQTQAQQQEKQQEQDLAENSGPIKGLLTEIGNHRQQLTPKVWERFLGKESNQDLPELTTELWDNANSLYEIIESIVQTNPGTRLVLVADQFEELYTLSPEAECLCFLERLLNAVNQAPGFTLVLTLRADFFGRALAYEPLVKAWHDYPPELLGPMNREELSRAITLPAAEMKVQLEEGLTKRLIDDIGVQPGRLPLLEFALTQLWSKQKDGFLTHQAYSDIGGVEEALAKHAEAVYSQLSKTDRQRAQRVFMQLVRLGEETEATRRLATREQVKEENWDLVTRLASSRLVVTNRNQSHGIETVEIAHEALIKSWGRLEQWMLLDGAFRRWQEQLRTARSQWENSDFDEGALLRGKPLSDAEDWQQKRREELSDSERVFIKLSLERWESQLKKEKRRQQRTILGLAAGLVLAVSLSAVSWWQWQKALLSEIKAITTSSETLLASNQELDALIEAIKAKQKLRRLGSKDLAIKTQVESVLRQGIYGVVEYNRLSGHDDWIWGVAVSPDSKIIASASKDKTIKLWNRDGSLLNTLVGHRANVWGVAFSPDSELIASVSFDKTVKLWNRDGSLLITLKGHNKSVSQVAFSPDSQTIVTSSRDQTVKIWSRDGTLLNTLVGHSDKVWGVAVSPDSQIIVSGGWDKTVKIWSKDGSLLKTLTGHSDWVWGVAVSPDSQIIASASSDKTVKLWNRDGSLLNTLVGHRGAVIGVAFSPDSQTLATASKDKTVKIWSRNGTLLKTLQGHGDEVWGIAFSPDSRMIVSAGGDQTIKLWKTKSPLLHSFNGHGNQVYGIAFSPDSQRIVSASGDNTLKIWSRDGTLLKTLKGHQGAVYGVAWSPDSQIIASASRDNTIKIWSKDGTLLTTIVGHDLEVYGVAFSPDSQTIASASWDKTVKLWKSDGTLLKTLKGHSDWVDGVAWSPDSQTIASASRDHTVKLWNRDGTLLETLEGHQDWVHGVAFSPDSRIIASVSRDKTVKLWSRDGKLLQTFKGHKGAVFGVAWSPDAQIIASASRDKTVKLWNSNGTLLTTLKGHSDEVLGVSFSPDSQTIASASSDKKVIVWNKERVLSLEPLSYACDWVGDYLNNDPSISLEEQSLCNK</sequence>
<keyword evidence="2" id="KW-0677">Repeat</keyword>
<dbReference type="CDD" id="cd00200">
    <property type="entry name" value="WD40"/>
    <property type="match status" value="2"/>
</dbReference>
<feature type="repeat" description="WD" evidence="3">
    <location>
        <begin position="1024"/>
        <end position="1056"/>
    </location>
</feature>
<dbReference type="InterPro" id="IPR015943">
    <property type="entry name" value="WD40/YVTN_repeat-like_dom_sf"/>
</dbReference>
<feature type="repeat" description="WD" evidence="3">
    <location>
        <begin position="1475"/>
        <end position="1507"/>
    </location>
</feature>
<feature type="repeat" description="WD" evidence="3">
    <location>
        <begin position="1434"/>
        <end position="1466"/>
    </location>
</feature>
<keyword evidence="1 3" id="KW-0853">WD repeat</keyword>
<feature type="repeat" description="WD" evidence="3">
    <location>
        <begin position="1106"/>
        <end position="1138"/>
    </location>
</feature>
<evidence type="ECO:0000259" key="5">
    <source>
        <dbReference type="Pfam" id="PF20703"/>
    </source>
</evidence>
<feature type="domain" description="CHAT" evidence="4">
    <location>
        <begin position="121"/>
        <end position="335"/>
    </location>
</feature>
<dbReference type="SUPFAM" id="SSF50978">
    <property type="entry name" value="WD40 repeat-like"/>
    <property type="match status" value="3"/>
</dbReference>
<dbReference type="InterPro" id="IPR036322">
    <property type="entry name" value="WD40_repeat_dom_sf"/>
</dbReference>
<dbReference type="InterPro" id="IPR001680">
    <property type="entry name" value="WD40_rpt"/>
</dbReference>
<dbReference type="InterPro" id="IPR020472">
    <property type="entry name" value="WD40_PAC1"/>
</dbReference>
<feature type="repeat" description="WD" evidence="3">
    <location>
        <begin position="1065"/>
        <end position="1097"/>
    </location>
</feature>
<dbReference type="InterPro" id="IPR049052">
    <property type="entry name" value="nSTAND1"/>
</dbReference>
<dbReference type="SMART" id="SM00320">
    <property type="entry name" value="WD40"/>
    <property type="match status" value="14"/>
</dbReference>
<dbReference type="PROSITE" id="PS50294">
    <property type="entry name" value="WD_REPEATS_REGION"/>
    <property type="match status" value="14"/>
</dbReference>
<feature type="repeat" description="WD" evidence="3">
    <location>
        <begin position="942"/>
        <end position="974"/>
    </location>
</feature>
<protein>
    <submittedName>
        <fullName evidence="6">CHAT domain-containing protein</fullName>
    </submittedName>
</protein>
<feature type="repeat" description="WD" evidence="3">
    <location>
        <begin position="983"/>
        <end position="1015"/>
    </location>
</feature>
<dbReference type="PROSITE" id="PS50082">
    <property type="entry name" value="WD_REPEATS_2"/>
    <property type="match status" value="14"/>
</dbReference>
<dbReference type="Pfam" id="PF12770">
    <property type="entry name" value="CHAT"/>
    <property type="match status" value="1"/>
</dbReference>
<feature type="domain" description="Novel STAND NTPase 1" evidence="5">
    <location>
        <begin position="366"/>
        <end position="798"/>
    </location>
</feature>
<evidence type="ECO:0000259" key="4">
    <source>
        <dbReference type="Pfam" id="PF12770"/>
    </source>
</evidence>
<accession>A0A6B3NC22</accession>
<organism evidence="6">
    <name type="scientific">Symploca sp. SIO1C4</name>
    <dbReference type="NCBI Taxonomy" id="2607765"/>
    <lineage>
        <taxon>Bacteria</taxon>
        <taxon>Bacillati</taxon>
        <taxon>Cyanobacteriota</taxon>
        <taxon>Cyanophyceae</taxon>
        <taxon>Coleofasciculales</taxon>
        <taxon>Coleofasciculaceae</taxon>
        <taxon>Symploca</taxon>
    </lineage>
</organism>
<dbReference type="SUPFAM" id="SSF52540">
    <property type="entry name" value="P-loop containing nucleoside triphosphate hydrolases"/>
    <property type="match status" value="1"/>
</dbReference>
<name>A0A6B3NC22_9CYAN</name>
<reference evidence="6" key="1">
    <citation type="submission" date="2019-11" db="EMBL/GenBank/DDBJ databases">
        <title>Genomic insights into an expanded diversity of filamentous marine cyanobacteria reveals the extraordinary biosynthetic potential of Moorea and Okeania.</title>
        <authorList>
            <person name="Ferreira Leao T."/>
            <person name="Wang M."/>
            <person name="Moss N."/>
            <person name="Da Silva R."/>
            <person name="Sanders J."/>
            <person name="Nurk S."/>
            <person name="Gurevich A."/>
            <person name="Humphrey G."/>
            <person name="Reher R."/>
            <person name="Zhu Q."/>
            <person name="Belda-Ferre P."/>
            <person name="Glukhov E."/>
            <person name="Rex R."/>
            <person name="Dorrestein P.C."/>
            <person name="Knight R."/>
            <person name="Pevzner P."/>
            <person name="Gerwick W.H."/>
            <person name="Gerwick L."/>
        </authorList>
    </citation>
    <scope>NUCLEOTIDE SEQUENCE</scope>
    <source>
        <strain evidence="6">SIO1C4</strain>
    </source>
</reference>
<comment type="caution">
    <text evidence="6">The sequence shown here is derived from an EMBL/GenBank/DDBJ whole genome shotgun (WGS) entry which is preliminary data.</text>
</comment>
<gene>
    <name evidence="6" type="ORF">F6J89_03590</name>
</gene>
<dbReference type="EMBL" id="JAAHFQ010000045">
    <property type="protein sequence ID" value="NER26718.1"/>
    <property type="molecule type" value="Genomic_DNA"/>
</dbReference>
<feature type="repeat" description="WD" evidence="3">
    <location>
        <begin position="1147"/>
        <end position="1179"/>
    </location>
</feature>
<feature type="repeat" description="WD" evidence="3">
    <location>
        <begin position="1188"/>
        <end position="1223"/>
    </location>
</feature>
<dbReference type="PANTHER" id="PTHR19879:SF9">
    <property type="entry name" value="TRANSCRIPTION INITIATION FACTOR TFIID SUBUNIT 5"/>
    <property type="match status" value="1"/>
</dbReference>
<feature type="repeat" description="WD" evidence="3">
    <location>
        <begin position="1352"/>
        <end position="1384"/>
    </location>
</feature>
<dbReference type="Pfam" id="PF00400">
    <property type="entry name" value="WD40"/>
    <property type="match status" value="14"/>
</dbReference>